<dbReference type="InterPro" id="IPR015256">
    <property type="entry name" value="eIF2g_C"/>
</dbReference>
<dbReference type="InterPro" id="IPR027417">
    <property type="entry name" value="P-loop_NTPase"/>
</dbReference>
<dbReference type="EMBL" id="AJ290963">
    <property type="protein sequence ID" value="CAB98196.1"/>
    <property type="status" value="JOINED"/>
    <property type="molecule type" value="Genomic_DNA"/>
</dbReference>
<keyword evidence="6" id="KW-0158">Chromosome</keyword>
<keyword evidence="8" id="KW-0808">Transferase</keyword>
<dbReference type="GO" id="GO:0008757">
    <property type="term" value="F:S-adenosylmethionine-dependent methyltransferase activity"/>
    <property type="evidence" value="ECO:0007669"/>
    <property type="project" value="UniProtKB-ARBA"/>
</dbReference>
<dbReference type="SUPFAM" id="SSF50447">
    <property type="entry name" value="Translation proteins"/>
    <property type="match status" value="1"/>
</dbReference>
<evidence type="ECO:0000259" key="21">
    <source>
        <dbReference type="PROSITE" id="PS51722"/>
    </source>
</evidence>
<dbReference type="SUPFAM" id="SSF50465">
    <property type="entry name" value="EF-Tu/eEF-1alpha/eIF2-gamma C-terminal domain"/>
    <property type="match status" value="1"/>
</dbReference>
<feature type="domain" description="Pre-SET" evidence="20">
    <location>
        <begin position="336"/>
        <end position="396"/>
    </location>
</feature>
<evidence type="ECO:0000256" key="15">
    <source>
        <dbReference type="ARBA" id="ARBA00023328"/>
    </source>
</evidence>
<dbReference type="Pfam" id="PF00385">
    <property type="entry name" value="Chromo"/>
    <property type="match status" value="1"/>
</dbReference>
<keyword evidence="13" id="KW-0342">GTP-binding</keyword>
<proteinExistence type="inferred from homology"/>
<dbReference type="PROSITE" id="PS50280">
    <property type="entry name" value="SET"/>
    <property type="match status" value="1"/>
</dbReference>
<dbReference type="Gene3D" id="2.40.30.10">
    <property type="entry name" value="Translation factors"/>
    <property type="match status" value="2"/>
</dbReference>
<dbReference type="PROSITE" id="PS50867">
    <property type="entry name" value="PRE_SET"/>
    <property type="match status" value="1"/>
</dbReference>
<dbReference type="GO" id="GO:0003743">
    <property type="term" value="F:translation initiation factor activity"/>
    <property type="evidence" value="ECO:0007669"/>
    <property type="project" value="UniProtKB-KW"/>
</dbReference>
<dbReference type="Gene3D" id="3.40.50.300">
    <property type="entry name" value="P-loop containing nucleotide triphosphate hydrolases"/>
    <property type="match status" value="2"/>
</dbReference>
<comment type="similarity">
    <text evidence="4">Belongs to the TRAFAC class translation factor GTPase superfamily. Classic translation factor GTPase family. EF-Tu/EF-1A subfamily.</text>
</comment>
<dbReference type="GO" id="GO:0005525">
    <property type="term" value="F:GTP binding"/>
    <property type="evidence" value="ECO:0007669"/>
    <property type="project" value="UniProtKB-KW"/>
</dbReference>
<dbReference type="PROSITE" id="PS51722">
    <property type="entry name" value="G_TR_2"/>
    <property type="match status" value="1"/>
</dbReference>
<dbReference type="PROSITE" id="PS50013">
    <property type="entry name" value="CHROMO_2"/>
    <property type="match status" value="1"/>
</dbReference>
<evidence type="ECO:0000313" key="22">
    <source>
        <dbReference type="EMBL" id="CAB98196.1"/>
    </source>
</evidence>
<evidence type="ECO:0000256" key="4">
    <source>
        <dbReference type="ARBA" id="ARBA00007249"/>
    </source>
</evidence>
<keyword evidence="17" id="KW-0175">Coiled coil</keyword>
<dbReference type="InterPro" id="IPR044128">
    <property type="entry name" value="eIF2g_GTP-bd"/>
</dbReference>
<dbReference type="InterPro" id="IPR007728">
    <property type="entry name" value="Pre-SET_dom"/>
</dbReference>
<dbReference type="SMART" id="SM00298">
    <property type="entry name" value="CHROMO"/>
    <property type="match status" value="1"/>
</dbReference>
<keyword evidence="14" id="KW-0539">Nucleus</keyword>
<dbReference type="EMBL" id="AJ290961">
    <property type="protein sequence ID" value="CAB98196.1"/>
    <property type="molecule type" value="Genomic_DNA"/>
</dbReference>
<dbReference type="InterPro" id="IPR000795">
    <property type="entry name" value="T_Tr_GTP-bd_dom"/>
</dbReference>
<dbReference type="GO" id="GO:0005634">
    <property type="term" value="C:nucleus"/>
    <property type="evidence" value="ECO:0007669"/>
    <property type="project" value="UniProtKB-SubCell"/>
</dbReference>
<dbReference type="Pfam" id="PF03144">
    <property type="entry name" value="GTP_EFTU_D2"/>
    <property type="match status" value="1"/>
</dbReference>
<evidence type="ECO:0000256" key="13">
    <source>
        <dbReference type="ARBA" id="ARBA00023134"/>
    </source>
</evidence>
<dbReference type="EMBL" id="AJ290962">
    <property type="protein sequence ID" value="CAB98196.1"/>
    <property type="status" value="JOINED"/>
    <property type="molecule type" value="Genomic_DNA"/>
</dbReference>
<dbReference type="InterPro" id="IPR050543">
    <property type="entry name" value="eIF2G"/>
</dbReference>
<reference evidence="22" key="1">
    <citation type="journal article" date="2000" name="Genetics">
        <title>Two genes become one: the genes encoding heterochromatin protein Su(var)3-9 and translation initiation factor subunit eIF-2gamma are joined to a dicistronic unit in holometabolic insects.</title>
        <authorList>
            <person name="Krauss V."/>
            <person name="Reuter G."/>
        </authorList>
    </citation>
    <scope>NUCLEOTIDE SEQUENCE</scope>
</reference>
<dbReference type="InterPro" id="IPR044127">
    <property type="entry name" value="eIF2g_dom_2"/>
</dbReference>
<evidence type="ECO:0000256" key="5">
    <source>
        <dbReference type="ARBA" id="ARBA00011986"/>
    </source>
</evidence>
<dbReference type="SUPFAM" id="SSF54160">
    <property type="entry name" value="Chromo domain-like"/>
    <property type="match status" value="1"/>
</dbReference>
<dbReference type="SMART" id="SM00468">
    <property type="entry name" value="PreSET"/>
    <property type="match status" value="1"/>
</dbReference>
<dbReference type="Pfam" id="PF00009">
    <property type="entry name" value="GTP_EFTU"/>
    <property type="match status" value="1"/>
</dbReference>
<evidence type="ECO:0000259" key="20">
    <source>
        <dbReference type="PROSITE" id="PS50867"/>
    </source>
</evidence>
<protein>
    <recommendedName>
        <fullName evidence="5">protein-synthesizing GTPase</fullName>
        <ecNumber evidence="5">3.6.5.3</ecNumber>
    </recommendedName>
</protein>
<keyword evidence="8" id="KW-0489">Methyltransferase</keyword>
<keyword evidence="12" id="KW-0648">Protein biosynthesis</keyword>
<dbReference type="GO" id="GO:0003924">
    <property type="term" value="F:GTPase activity"/>
    <property type="evidence" value="ECO:0007669"/>
    <property type="project" value="InterPro"/>
</dbReference>
<dbReference type="Pfam" id="PF00856">
    <property type="entry name" value="SET"/>
    <property type="match status" value="1"/>
</dbReference>
<dbReference type="Gene3D" id="2.170.270.10">
    <property type="entry name" value="SET domain"/>
    <property type="match status" value="1"/>
</dbReference>
<evidence type="ECO:0000256" key="16">
    <source>
        <dbReference type="ARBA" id="ARBA00048107"/>
    </source>
</evidence>
<evidence type="ECO:0000256" key="9">
    <source>
        <dbReference type="ARBA" id="ARBA00022691"/>
    </source>
</evidence>
<dbReference type="GO" id="GO:0005850">
    <property type="term" value="C:eukaryotic translation initiation factor 2 complex"/>
    <property type="evidence" value="ECO:0007669"/>
    <property type="project" value="TreeGrafter"/>
</dbReference>
<evidence type="ECO:0000256" key="2">
    <source>
        <dbReference type="ARBA" id="ARBA00004496"/>
    </source>
</evidence>
<dbReference type="GO" id="GO:0042054">
    <property type="term" value="F:histone methyltransferase activity"/>
    <property type="evidence" value="ECO:0007669"/>
    <property type="project" value="InterPro"/>
</dbReference>
<dbReference type="InterPro" id="IPR009001">
    <property type="entry name" value="Transl_elong_EF1A/Init_IF2_C"/>
</dbReference>
<keyword evidence="9" id="KW-0949">S-adenosyl-L-methionine</keyword>
<keyword evidence="10" id="KW-0547">Nucleotide-binding</keyword>
<gene>
    <name evidence="22" type="primary">Su(var)3-9</name>
</gene>
<organism evidence="22">
    <name type="scientific">Clytus arietis</name>
    <name type="common">Wasp beetle</name>
    <name type="synonym">Cerambyx arietis</name>
    <dbReference type="NCBI Taxonomy" id="132597"/>
    <lineage>
        <taxon>Eukaryota</taxon>
        <taxon>Metazoa</taxon>
        <taxon>Ecdysozoa</taxon>
        <taxon>Arthropoda</taxon>
        <taxon>Hexapoda</taxon>
        <taxon>Insecta</taxon>
        <taxon>Pterygota</taxon>
        <taxon>Neoptera</taxon>
        <taxon>Endopterygota</taxon>
        <taxon>Coleoptera</taxon>
        <taxon>Polyphaga</taxon>
        <taxon>Cucujiformia</taxon>
        <taxon>Chrysomeloidea</taxon>
        <taxon>Cerambycidae</taxon>
        <taxon>Cerambycinae</taxon>
        <taxon>Clytini</taxon>
        <taxon>Clytus</taxon>
    </lineage>
</organism>
<dbReference type="GO" id="GO:0000049">
    <property type="term" value="F:tRNA binding"/>
    <property type="evidence" value="ECO:0007669"/>
    <property type="project" value="InterPro"/>
</dbReference>
<evidence type="ECO:0000256" key="12">
    <source>
        <dbReference type="ARBA" id="ARBA00022917"/>
    </source>
</evidence>
<dbReference type="InterPro" id="IPR023780">
    <property type="entry name" value="Chromo_domain"/>
</dbReference>
<dbReference type="CDD" id="cd03688">
    <property type="entry name" value="eIF2_gamma_II"/>
    <property type="match status" value="1"/>
</dbReference>
<feature type="coiled-coil region" evidence="17">
    <location>
        <begin position="106"/>
        <end position="133"/>
    </location>
</feature>
<dbReference type="NCBIfam" id="NF003077">
    <property type="entry name" value="PRK04000.1"/>
    <property type="match status" value="1"/>
</dbReference>
<comment type="catalytic activity">
    <reaction evidence="16">
        <text>GTP + H2O = GDP + phosphate + H(+)</text>
        <dbReference type="Rhea" id="RHEA:19669"/>
        <dbReference type="ChEBI" id="CHEBI:15377"/>
        <dbReference type="ChEBI" id="CHEBI:15378"/>
        <dbReference type="ChEBI" id="CHEBI:37565"/>
        <dbReference type="ChEBI" id="CHEBI:43474"/>
        <dbReference type="ChEBI" id="CHEBI:58189"/>
        <dbReference type="EC" id="3.6.5.3"/>
    </reaction>
</comment>
<dbReference type="FunFam" id="2.40.30.10:FF:000009">
    <property type="entry name" value="Eukaryotic translation initiation factor 2 subunit gamma"/>
    <property type="match status" value="1"/>
</dbReference>
<evidence type="ECO:0000256" key="1">
    <source>
        <dbReference type="ARBA" id="ARBA00004123"/>
    </source>
</evidence>
<comment type="subcellular location">
    <subcellularLocation>
        <location evidence="3">Chromosome</location>
        <location evidence="3">Centromere</location>
    </subcellularLocation>
    <subcellularLocation>
        <location evidence="2">Cytoplasm</location>
    </subcellularLocation>
    <subcellularLocation>
        <location evidence="1">Nucleus</location>
    </subcellularLocation>
</comment>
<evidence type="ECO:0000256" key="17">
    <source>
        <dbReference type="SAM" id="Coils"/>
    </source>
</evidence>
<keyword evidence="15" id="KW-0137">Centromere</keyword>
<dbReference type="InterPro" id="IPR001214">
    <property type="entry name" value="SET_dom"/>
</dbReference>
<dbReference type="InterPro" id="IPR004161">
    <property type="entry name" value="EFTu-like_2"/>
</dbReference>
<dbReference type="InterPro" id="IPR016197">
    <property type="entry name" value="Chromo-like_dom_sf"/>
</dbReference>
<dbReference type="SUPFAM" id="SSF52540">
    <property type="entry name" value="P-loop containing nucleoside triphosphate hydrolases"/>
    <property type="match status" value="2"/>
</dbReference>
<accession>Q9N6U2</accession>
<dbReference type="GO" id="GO:0032259">
    <property type="term" value="P:methylation"/>
    <property type="evidence" value="ECO:0007669"/>
    <property type="project" value="UniProtKB-KW"/>
</dbReference>
<dbReference type="CDD" id="cd00024">
    <property type="entry name" value="CD_CSD"/>
    <property type="match status" value="1"/>
</dbReference>
<dbReference type="InterPro" id="IPR000953">
    <property type="entry name" value="Chromo/chromo_shadow_dom"/>
</dbReference>
<dbReference type="Gene3D" id="2.40.50.40">
    <property type="match status" value="1"/>
</dbReference>
<dbReference type="InterPro" id="IPR023779">
    <property type="entry name" value="Chromodomain_CS"/>
</dbReference>
<evidence type="ECO:0000259" key="18">
    <source>
        <dbReference type="PROSITE" id="PS50013"/>
    </source>
</evidence>
<keyword evidence="11" id="KW-0378">Hydrolase</keyword>
<dbReference type="CDD" id="cd10542">
    <property type="entry name" value="SET_SUV39H"/>
    <property type="match status" value="1"/>
</dbReference>
<dbReference type="AlphaFoldDB" id="Q9N6U2"/>
<evidence type="ECO:0000256" key="11">
    <source>
        <dbReference type="ARBA" id="ARBA00022801"/>
    </source>
</evidence>
<evidence type="ECO:0000256" key="7">
    <source>
        <dbReference type="ARBA" id="ARBA00022540"/>
    </source>
</evidence>
<dbReference type="GO" id="GO:0001731">
    <property type="term" value="P:formation of translation preinitiation complex"/>
    <property type="evidence" value="ECO:0007669"/>
    <property type="project" value="TreeGrafter"/>
</dbReference>
<dbReference type="PANTHER" id="PTHR42854">
    <property type="entry name" value="EUKARYOTIC TRANSLATION INITIATION FACTOR 2 SUBUNIT 3 FAMILY MEMBER"/>
    <property type="match status" value="1"/>
</dbReference>
<sequence length="947" mass="105853">MASSEGSGVTTGQPNLHKQDLSKLDVNKLTALSPEVISRQATINIGTIGHVAHGKSTVVKAISGVQTVRFKNELERNITIKLEKLQFDENGTITWPNVLRGRKVDLNQALRDSEEFETERRGVKRKLEKLRRVKPNKDKETYSKEFVVEKILAQEFNQATRQLMFLVKWKGYAVQQSTWEPLEHLTHCTQLLTQFLAETLGTQVFDKLCDKLNISTTLSDQDLLDMLKIYDLSVLPDKLTLQEKLLRLIATPPRDRHIHKLEEGKRAILLYQLVLRREAQLKKLREFEDMINENAKDEAAITVENNADLECLPESFVCINDYLATDGIVIPNEPTKGCDCKECGPKLKSCCGRQPYNGFTYNVRPRVNVNPGAPIYECNKLCKCGPDCRNRVVQKGRKVPLCIFRTSNGCGWGVKAMRKIHSAEFVCEYLAEVITHEEAEIRGRAYDQEGRTYLFDLDYNSRDNPYTVDAAKYGNVSHFINHSCDPNLGVYAVWINCSDPNLPKLALFALREIERDEEVTFDYMMNIDPVVPTTPEKSRFLHTPDKNQVIQNGRNICYANAKIYKCDNAKCPRPGCYISGSSSKDDNFPCLRPACSGRFQLVRHVSFVDCPGHDILMATMLNGAAVMDAALLLIAGNESCPQPQTSEHLAAIEIMKLKHIIILQNKIDLVKEGQAKEQHEQIVKFVQGTVAEGAPIIPISAQLKYNIEVLCEYITKKIPIPVRDFTSEPRLIVIRSFDVNKPGCEVNDLKGGVAGGSILRGVLKVGQEIEVRPGLVSKDAEGKLTCRPIFSRIVSLYTEQNELQFAVPGGLIGVGTKIEPTLCRADRLVGQVLGAVGALPSIFIELEVSYYLLKRLLGVRMEGDKKGAKVQRLSKSEVLLVNIGSLSTGGRVVATKADLCKIALTNPVCTEIGEKIALSRRVEKHWRLIGWGQIRGGETIEPSSNLT</sequence>
<evidence type="ECO:0000256" key="3">
    <source>
        <dbReference type="ARBA" id="ARBA00004584"/>
    </source>
</evidence>
<dbReference type="FunFam" id="2.40.30.10:FF:000011">
    <property type="entry name" value="Eukaryotic translation initiation factor 2 subunit gamma"/>
    <property type="match status" value="1"/>
</dbReference>
<dbReference type="PANTHER" id="PTHR42854:SF3">
    <property type="entry name" value="EUKARYOTIC TRANSLATION INITIATION FACTOR 2 SUBUNIT 3-RELATED"/>
    <property type="match status" value="1"/>
</dbReference>
<dbReference type="EC" id="3.6.5.3" evidence="5"/>
<name>Q9N6U2_CLYAR</name>
<dbReference type="InterPro" id="IPR046341">
    <property type="entry name" value="SET_dom_sf"/>
</dbReference>
<evidence type="ECO:0000256" key="14">
    <source>
        <dbReference type="ARBA" id="ARBA00023242"/>
    </source>
</evidence>
<dbReference type="SUPFAM" id="SSF82199">
    <property type="entry name" value="SET domain"/>
    <property type="match status" value="1"/>
</dbReference>
<feature type="domain" description="Chromo" evidence="18">
    <location>
        <begin position="146"/>
        <end position="207"/>
    </location>
</feature>
<feature type="domain" description="Tr-type G" evidence="21">
    <location>
        <begin position="603"/>
        <end position="722"/>
    </location>
</feature>
<dbReference type="GO" id="GO:0008270">
    <property type="term" value="F:zinc ion binding"/>
    <property type="evidence" value="ECO:0007669"/>
    <property type="project" value="InterPro"/>
</dbReference>
<dbReference type="Pfam" id="PF09173">
    <property type="entry name" value="eIF2_C"/>
    <property type="match status" value="1"/>
</dbReference>
<dbReference type="InterPro" id="IPR009000">
    <property type="entry name" value="Transl_B-barrel_sf"/>
</dbReference>
<evidence type="ECO:0000256" key="6">
    <source>
        <dbReference type="ARBA" id="ARBA00022454"/>
    </source>
</evidence>
<dbReference type="SMART" id="SM00317">
    <property type="entry name" value="SET"/>
    <property type="match status" value="1"/>
</dbReference>
<dbReference type="CDD" id="cd15490">
    <property type="entry name" value="eIF2_gamma_III"/>
    <property type="match status" value="1"/>
</dbReference>
<keyword evidence="7" id="KW-0396">Initiation factor</keyword>
<evidence type="ECO:0000256" key="10">
    <source>
        <dbReference type="ARBA" id="ARBA00022741"/>
    </source>
</evidence>
<dbReference type="Pfam" id="PF05033">
    <property type="entry name" value="Pre-SET"/>
    <property type="match status" value="1"/>
</dbReference>
<evidence type="ECO:0000259" key="19">
    <source>
        <dbReference type="PROSITE" id="PS50280"/>
    </source>
</evidence>
<dbReference type="PROSITE" id="PS00598">
    <property type="entry name" value="CHROMO_1"/>
    <property type="match status" value="1"/>
</dbReference>
<evidence type="ECO:0000256" key="8">
    <source>
        <dbReference type="ARBA" id="ARBA00022603"/>
    </source>
</evidence>
<dbReference type="FunFam" id="3.40.50.300:FF:000065">
    <property type="entry name" value="Eukaryotic translation initiation factor 2 subunit gamma"/>
    <property type="match status" value="1"/>
</dbReference>
<dbReference type="GO" id="GO:0005829">
    <property type="term" value="C:cytosol"/>
    <property type="evidence" value="ECO:0007669"/>
    <property type="project" value="TreeGrafter"/>
</dbReference>
<dbReference type="CDD" id="cd01888">
    <property type="entry name" value="eIF2_gamma"/>
    <property type="match status" value="1"/>
</dbReference>
<feature type="domain" description="SET" evidence="19">
    <location>
        <begin position="399"/>
        <end position="524"/>
    </location>
</feature>
<dbReference type="GO" id="GO:0008170">
    <property type="term" value="F:N-methyltransferase activity"/>
    <property type="evidence" value="ECO:0007669"/>
    <property type="project" value="UniProtKB-ARBA"/>
</dbReference>
<dbReference type="GO" id="GO:0000775">
    <property type="term" value="C:chromosome, centromeric region"/>
    <property type="evidence" value="ECO:0007669"/>
    <property type="project" value="UniProtKB-SubCell"/>
</dbReference>